<comment type="caution">
    <text evidence="2">The sequence shown here is derived from an EMBL/GenBank/DDBJ whole genome shotgun (WGS) entry which is preliminary data.</text>
</comment>
<evidence type="ECO:0000313" key="3">
    <source>
        <dbReference type="Proteomes" id="UP000037594"/>
    </source>
</evidence>
<dbReference type="Gene3D" id="3.90.180.10">
    <property type="entry name" value="Medium-chain alcohol dehydrogenases, catalytic domain"/>
    <property type="match status" value="1"/>
</dbReference>
<dbReference type="InterPro" id="IPR013154">
    <property type="entry name" value="ADH-like_N"/>
</dbReference>
<dbReference type="AlphaFoldDB" id="A0A0J8UGA6"/>
<evidence type="ECO:0000313" key="2">
    <source>
        <dbReference type="EMBL" id="KMV20523.1"/>
    </source>
</evidence>
<dbReference type="SMART" id="SM00829">
    <property type="entry name" value="PKS_ER"/>
    <property type="match status" value="1"/>
</dbReference>
<gene>
    <name evidence="2" type="ORF">ACT17_02355</name>
</gene>
<dbReference type="Pfam" id="PF13602">
    <property type="entry name" value="ADH_zinc_N_2"/>
    <property type="match status" value="1"/>
</dbReference>
<accession>A0A0J8UGA6</accession>
<dbReference type="PANTHER" id="PTHR11695">
    <property type="entry name" value="ALCOHOL DEHYDROGENASE RELATED"/>
    <property type="match status" value="1"/>
</dbReference>
<dbReference type="PANTHER" id="PTHR11695:SF294">
    <property type="entry name" value="RETICULON-4-INTERACTING PROTEIN 1, MITOCHONDRIAL"/>
    <property type="match status" value="1"/>
</dbReference>
<reference evidence="2 3" key="1">
    <citation type="submission" date="2015-06" db="EMBL/GenBank/DDBJ databases">
        <title>Genome sequence of Mycobacterium conceptionense strain MLE.</title>
        <authorList>
            <person name="Greninger A.L."/>
            <person name="Cunningham G."/>
            <person name="Chiu C.Y."/>
            <person name="Miller S."/>
        </authorList>
    </citation>
    <scope>NUCLEOTIDE SEQUENCE [LARGE SCALE GENOMIC DNA]</scope>
    <source>
        <strain evidence="2 3">MLE</strain>
    </source>
</reference>
<dbReference type="OrthoDB" id="3727682at2"/>
<name>A0A0J8UGA6_9MYCO</name>
<dbReference type="PATRIC" id="fig|451644.5.peg.472"/>
<dbReference type="InterPro" id="IPR020843">
    <property type="entry name" value="ER"/>
</dbReference>
<dbReference type="EMBL" id="LFOD01000001">
    <property type="protein sequence ID" value="KMV20523.1"/>
    <property type="molecule type" value="Genomic_DNA"/>
</dbReference>
<dbReference type="InterPro" id="IPR050700">
    <property type="entry name" value="YIM1/Zinc_Alcohol_DH_Fams"/>
</dbReference>
<dbReference type="Proteomes" id="UP000037594">
    <property type="component" value="Unassembled WGS sequence"/>
</dbReference>
<dbReference type="Gene3D" id="3.40.50.720">
    <property type="entry name" value="NAD(P)-binding Rossmann-like Domain"/>
    <property type="match status" value="1"/>
</dbReference>
<dbReference type="InterPro" id="IPR011032">
    <property type="entry name" value="GroES-like_sf"/>
</dbReference>
<dbReference type="CDD" id="cd05289">
    <property type="entry name" value="MDR_like_2"/>
    <property type="match status" value="1"/>
</dbReference>
<organism evidence="2 3">
    <name type="scientific">Mycolicibacterium conceptionense</name>
    <dbReference type="NCBI Taxonomy" id="451644"/>
    <lineage>
        <taxon>Bacteria</taxon>
        <taxon>Bacillati</taxon>
        <taxon>Actinomycetota</taxon>
        <taxon>Actinomycetes</taxon>
        <taxon>Mycobacteriales</taxon>
        <taxon>Mycobacteriaceae</taxon>
        <taxon>Mycolicibacterium</taxon>
    </lineage>
</organism>
<dbReference type="SUPFAM" id="SSF51735">
    <property type="entry name" value="NAD(P)-binding Rossmann-fold domains"/>
    <property type="match status" value="1"/>
</dbReference>
<dbReference type="SUPFAM" id="SSF50129">
    <property type="entry name" value="GroES-like"/>
    <property type="match status" value="1"/>
</dbReference>
<dbReference type="Pfam" id="PF08240">
    <property type="entry name" value="ADH_N"/>
    <property type="match status" value="1"/>
</dbReference>
<sequence length="315" mass="32797">MSTDSWAEAMRAIRQNELGGPEVLEVVDIEPPTPAMGQILVRVHAAGVNPVDVMNRESGVFVGAPPFILGWDVSGVVESVGPGVTLYRPGDDVFGLLPFPQGHGAYAEYVVGPTRAFVPKPEELDHVQAAALPLAGLTAWQALVDTARIQTGHRVLITAPAGGVGHLAVQIAKAHGAHVIGLSTADNANYVTSIGTDETIDYTTTDFSSALSGLDVVFDLIGHEYPAKALDVLKPGGILVSTLPQTLPPLIQDATAKSIRLAGLFVEADRLGLVALAELVRNGKLTPTIAATFPLEAAGAAQSYRAGVGKVVLTL</sequence>
<feature type="domain" description="Enoyl reductase (ER)" evidence="1">
    <location>
        <begin position="19"/>
        <end position="313"/>
    </location>
</feature>
<dbReference type="InterPro" id="IPR036291">
    <property type="entry name" value="NAD(P)-bd_dom_sf"/>
</dbReference>
<evidence type="ECO:0000259" key="1">
    <source>
        <dbReference type="SMART" id="SM00829"/>
    </source>
</evidence>
<protein>
    <submittedName>
        <fullName evidence="2">NADPH:quinone reductase</fullName>
    </submittedName>
</protein>
<dbReference type="GO" id="GO:0016491">
    <property type="term" value="F:oxidoreductase activity"/>
    <property type="evidence" value="ECO:0007669"/>
    <property type="project" value="InterPro"/>
</dbReference>
<proteinExistence type="predicted"/>